<protein>
    <recommendedName>
        <fullName evidence="2">GYF domain-containing protein</fullName>
    </recommendedName>
</protein>
<dbReference type="AlphaFoldDB" id="A0A1E3PKG3"/>
<dbReference type="PANTHER" id="PTHR13138:SF3">
    <property type="entry name" value="CD2 ANTIGEN CYTOPLASMIC TAIL-BINDING PROTEIN 2"/>
    <property type="match status" value="1"/>
</dbReference>
<dbReference type="SUPFAM" id="SSF55277">
    <property type="entry name" value="GYF domain"/>
    <property type="match status" value="1"/>
</dbReference>
<feature type="region of interest" description="Disordered" evidence="1">
    <location>
        <begin position="1"/>
        <end position="134"/>
    </location>
</feature>
<evidence type="ECO:0000313" key="3">
    <source>
        <dbReference type="EMBL" id="ODQ65790.1"/>
    </source>
</evidence>
<dbReference type="InterPro" id="IPR035445">
    <property type="entry name" value="GYF-like_dom_sf"/>
</dbReference>
<accession>A0A1E3PKG3</accession>
<name>A0A1E3PKG3_9ASCO</name>
<evidence type="ECO:0000313" key="4">
    <source>
        <dbReference type="Proteomes" id="UP000095009"/>
    </source>
</evidence>
<dbReference type="PANTHER" id="PTHR13138">
    <property type="entry name" value="PROTEIN LIN1"/>
    <property type="match status" value="1"/>
</dbReference>
<keyword evidence="4" id="KW-1185">Reference proteome</keyword>
<dbReference type="Proteomes" id="UP000095009">
    <property type="component" value="Unassembled WGS sequence"/>
</dbReference>
<dbReference type="PROSITE" id="PS50829">
    <property type="entry name" value="GYF"/>
    <property type="match status" value="1"/>
</dbReference>
<feature type="compositionally biased region" description="Acidic residues" evidence="1">
    <location>
        <begin position="119"/>
        <end position="134"/>
    </location>
</feature>
<dbReference type="Pfam" id="PF02213">
    <property type="entry name" value="GYF"/>
    <property type="match status" value="1"/>
</dbReference>
<organism evidence="3 4">
    <name type="scientific">Nadsonia fulvescens var. elongata DSM 6958</name>
    <dbReference type="NCBI Taxonomy" id="857566"/>
    <lineage>
        <taxon>Eukaryota</taxon>
        <taxon>Fungi</taxon>
        <taxon>Dikarya</taxon>
        <taxon>Ascomycota</taxon>
        <taxon>Saccharomycotina</taxon>
        <taxon>Dipodascomycetes</taxon>
        <taxon>Dipodascales</taxon>
        <taxon>Dipodascales incertae sedis</taxon>
        <taxon>Nadsonia</taxon>
    </lineage>
</organism>
<feature type="compositionally biased region" description="Acidic residues" evidence="1">
    <location>
        <begin position="83"/>
        <end position="92"/>
    </location>
</feature>
<sequence length="439" mass="51084">MNQNRGIFDHNNPMVLTSKNAHDTNAVTERDEEQLLLEEDIAGMKKQPKRNQVKIAYGSDSSEDEYELRINQAKKRGKSKEVDADDDDDMFGDSDAGAEASEENDTRDDSEPQRTNLEDNADLINEDESSDDEKVEFMDINAFEKAESLDSLSTTHQNLDNIDDTEDVNIKYYINADNDQDDFKTVSHTKEPQMEAFSLRNDLEEGKFDIDGNYIRNEEDPEAHKDNWLAAIDKKNILEAKNAQIERENFEEEEFQEMNTMSMIELVTELLSYLEVGETPMEALRRYGNLSAGNKLKSKNKNRRNKFQNTQISESEKNKRALIKEKIDRVTYCTDQLLQKRLNDIYDLTKEELLRLYQRETGESYLDLQRTKRRRSTSSEPPTHTNNEWEFKWEGAEEVHGPYNGELMKAWAESHFDDRVSVRKVNTTDFLPYKAVEFI</sequence>
<dbReference type="InterPro" id="IPR003169">
    <property type="entry name" value="GYF"/>
</dbReference>
<dbReference type="EMBL" id="KV454409">
    <property type="protein sequence ID" value="ODQ65790.1"/>
    <property type="molecule type" value="Genomic_DNA"/>
</dbReference>
<feature type="compositionally biased region" description="Acidic residues" evidence="1">
    <location>
        <begin position="30"/>
        <end position="41"/>
    </location>
</feature>
<proteinExistence type="predicted"/>
<feature type="compositionally biased region" description="Polar residues" evidence="1">
    <location>
        <begin position="14"/>
        <end position="27"/>
    </location>
</feature>
<dbReference type="GO" id="GO:0005682">
    <property type="term" value="C:U5 snRNP"/>
    <property type="evidence" value="ECO:0007669"/>
    <property type="project" value="InterPro"/>
</dbReference>
<feature type="region of interest" description="Disordered" evidence="1">
    <location>
        <begin position="293"/>
        <end position="313"/>
    </location>
</feature>
<evidence type="ECO:0000259" key="2">
    <source>
        <dbReference type="PROSITE" id="PS50829"/>
    </source>
</evidence>
<evidence type="ECO:0000256" key="1">
    <source>
        <dbReference type="SAM" id="MobiDB-lite"/>
    </source>
</evidence>
<dbReference type="SMART" id="SM00444">
    <property type="entry name" value="GYF"/>
    <property type="match status" value="1"/>
</dbReference>
<feature type="domain" description="GYF" evidence="2">
    <location>
        <begin position="386"/>
        <end position="439"/>
    </location>
</feature>
<dbReference type="STRING" id="857566.A0A1E3PKG3"/>
<reference evidence="3 4" key="1">
    <citation type="journal article" date="2016" name="Proc. Natl. Acad. Sci. U.S.A.">
        <title>Comparative genomics of biotechnologically important yeasts.</title>
        <authorList>
            <person name="Riley R."/>
            <person name="Haridas S."/>
            <person name="Wolfe K.H."/>
            <person name="Lopes M.R."/>
            <person name="Hittinger C.T."/>
            <person name="Goeker M."/>
            <person name="Salamov A.A."/>
            <person name="Wisecaver J.H."/>
            <person name="Long T.M."/>
            <person name="Calvey C.H."/>
            <person name="Aerts A.L."/>
            <person name="Barry K.W."/>
            <person name="Choi C."/>
            <person name="Clum A."/>
            <person name="Coughlan A.Y."/>
            <person name="Deshpande S."/>
            <person name="Douglass A.P."/>
            <person name="Hanson S.J."/>
            <person name="Klenk H.-P."/>
            <person name="LaButti K.M."/>
            <person name="Lapidus A."/>
            <person name="Lindquist E.A."/>
            <person name="Lipzen A.M."/>
            <person name="Meier-Kolthoff J.P."/>
            <person name="Ohm R.A."/>
            <person name="Otillar R.P."/>
            <person name="Pangilinan J.L."/>
            <person name="Peng Y."/>
            <person name="Rokas A."/>
            <person name="Rosa C.A."/>
            <person name="Scheuner C."/>
            <person name="Sibirny A.A."/>
            <person name="Slot J.C."/>
            <person name="Stielow J.B."/>
            <person name="Sun H."/>
            <person name="Kurtzman C.P."/>
            <person name="Blackwell M."/>
            <person name="Grigoriev I.V."/>
            <person name="Jeffries T.W."/>
        </authorList>
    </citation>
    <scope>NUCLEOTIDE SEQUENCE [LARGE SCALE GENOMIC DNA]</scope>
    <source>
        <strain evidence="3 4">DSM 6958</strain>
    </source>
</reference>
<dbReference type="Gene3D" id="3.30.1490.40">
    <property type="match status" value="1"/>
</dbReference>
<feature type="region of interest" description="Disordered" evidence="1">
    <location>
        <begin position="367"/>
        <end position="388"/>
    </location>
</feature>
<gene>
    <name evidence="3" type="ORF">NADFUDRAFT_51068</name>
</gene>
<feature type="compositionally biased region" description="Basic residues" evidence="1">
    <location>
        <begin position="296"/>
        <end position="306"/>
    </location>
</feature>
<dbReference type="OrthoDB" id="331341at2759"/>
<dbReference type="InterPro" id="IPR039905">
    <property type="entry name" value="CD2BP2/Lin1"/>
</dbReference>